<dbReference type="Proteomes" id="UP000242146">
    <property type="component" value="Unassembled WGS sequence"/>
</dbReference>
<reference evidence="1 2" key="1">
    <citation type="submission" date="2016-07" db="EMBL/GenBank/DDBJ databases">
        <title>Pervasive Adenine N6-methylation of Active Genes in Fungi.</title>
        <authorList>
            <consortium name="DOE Joint Genome Institute"/>
            <person name="Mondo S.J."/>
            <person name="Dannebaum R.O."/>
            <person name="Kuo R.C."/>
            <person name="Labutti K."/>
            <person name="Haridas S."/>
            <person name="Kuo A."/>
            <person name="Salamov A."/>
            <person name="Ahrendt S.R."/>
            <person name="Lipzen A."/>
            <person name="Sullivan W."/>
            <person name="Andreopoulos W.B."/>
            <person name="Clum A."/>
            <person name="Lindquist E."/>
            <person name="Daum C."/>
            <person name="Ramamoorthy G.K."/>
            <person name="Gryganskyi A."/>
            <person name="Culley D."/>
            <person name="Magnuson J.K."/>
            <person name="James T.Y."/>
            <person name="O'Malley M.A."/>
            <person name="Stajich J.E."/>
            <person name="Spatafora J.W."/>
            <person name="Visel A."/>
            <person name="Grigoriev I.V."/>
        </authorList>
    </citation>
    <scope>NUCLEOTIDE SEQUENCE [LARGE SCALE GENOMIC DNA]</scope>
    <source>
        <strain evidence="1 2">NRRL 3301</strain>
    </source>
</reference>
<dbReference type="AlphaFoldDB" id="A0A1X2GJS4"/>
<organism evidence="1 2">
    <name type="scientific">Hesseltinella vesiculosa</name>
    <dbReference type="NCBI Taxonomy" id="101127"/>
    <lineage>
        <taxon>Eukaryota</taxon>
        <taxon>Fungi</taxon>
        <taxon>Fungi incertae sedis</taxon>
        <taxon>Mucoromycota</taxon>
        <taxon>Mucoromycotina</taxon>
        <taxon>Mucoromycetes</taxon>
        <taxon>Mucorales</taxon>
        <taxon>Cunninghamellaceae</taxon>
        <taxon>Hesseltinella</taxon>
    </lineage>
</organism>
<keyword evidence="2" id="KW-1185">Reference proteome</keyword>
<gene>
    <name evidence="1" type="ORF">DM01DRAFT_1407207</name>
</gene>
<evidence type="ECO:0000313" key="2">
    <source>
        <dbReference type="Proteomes" id="UP000242146"/>
    </source>
</evidence>
<dbReference type="EMBL" id="MCGT01000012">
    <property type="protein sequence ID" value="ORX55200.1"/>
    <property type="molecule type" value="Genomic_DNA"/>
</dbReference>
<name>A0A1X2GJS4_9FUNG</name>
<protein>
    <submittedName>
        <fullName evidence="1">Uncharacterized protein</fullName>
    </submittedName>
</protein>
<accession>A0A1X2GJS4</accession>
<proteinExistence type="predicted"/>
<sequence>MEHLFQSDVNGVLEQIALNGDDLLSPVDLLIEALSGSLKYYQHSPDSRHACHTVLYRACFHAQDAGTSFDVSRYERGIQSTEYFDCVQRLGLSTNLQITLNQLPDKDAILVLQTLLSKADPEQAQVYYPVYLQRCHTLPDPAFSNSMTNLCSLIQQDATTMPTIQACLTYLVNLYESRLAQEHQWPSHKQFLLALQYHPLLNSSQLIDTLHHVQHLIDPPKQTPRSPPAECFTAHSHDSFAPGELQKVPLKIRWRKIMAQELSPLHQHQMAFQLLIQEITHQAVPTMADAQELVQLGIVAPDVLATLTAACLDLQACVSEVIAEAGNDPHLDTLHCLMTCLEWVQNVRGSWRSIVKAMVQFVDLWQPFLTVASVRKSFTDLVVVCGLWKELFAAVGSACTAYAKLTPQQQPTVTPDNTLRQCLKDVLHLLTVDQLFVLRDMLYLEGTSTREMSVLNLWSEEDEMDLTKCCNQLTSNSEDGTAMTVDTDVLMMDMQPDDVADPKDVLARLTVIWPVHVVDRLLLQCLTNDGQQLPVVLLLQQLGSLCMLRAKHGEPSLLLDAMGQSSILEMTPPSVLSKFITYAYYGAALDIPLFVDPLYGTAERKSLFDPIHWVQHVVLPQLGRSENMLELLYRLICQKNDHWHSGPGDDIPPLLLLMGTASLLEALAVFIDDSLVQCALSDASPAERLSMIHQKYWAMTLVQFFISAVPVAAIPSIFSLNLTTLKLKGYRYQLYLQGLLHTMDMEDQQQLQTRLLHHLLPTVQHQDLDPTAAIDALLYYGPLSPVFMHNFKTEFYRLQTDTPQLLLWTDPKELCVRLYQAINPLENFVTDLEIQRIISRVLPTLVEFTDQPALFTRLSDPAVGHLTALLDHGGFGRDGKKNATGSASQINSARYSHAHSFTSLDRTIYVLCKLTLMLLSTSELPEAMDGDNDTNALDAYLGQTSSKDRQVNGTIESYLMAALTKALQKLLDLPKKPEPALNHPKKATAIAMDPELTAENDASACKSEQDIQSSGLLCLYYPFYNKRWRSKRALCLLVFDSLCTLASAGHLDEATWKVWRLIVMHLVQFLADHAQRTLVDTMYPQPKGSYQRWNKDSTKIRIHMRPVLDPLTERPTAMAALAKLPFQDDKNAIAKTLLHQKNDARVLLIRSSTPPRN</sequence>
<evidence type="ECO:0000313" key="1">
    <source>
        <dbReference type="EMBL" id="ORX55200.1"/>
    </source>
</evidence>
<comment type="caution">
    <text evidence="1">The sequence shown here is derived from an EMBL/GenBank/DDBJ whole genome shotgun (WGS) entry which is preliminary data.</text>
</comment>
<dbReference type="OrthoDB" id="2290055at2759"/>